<accession>A0A0H5QWT5</accession>
<organism evidence="1">
    <name type="scientific">Spongospora subterranea</name>
    <dbReference type="NCBI Taxonomy" id="70186"/>
    <lineage>
        <taxon>Eukaryota</taxon>
        <taxon>Sar</taxon>
        <taxon>Rhizaria</taxon>
        <taxon>Endomyxa</taxon>
        <taxon>Phytomyxea</taxon>
        <taxon>Plasmodiophorida</taxon>
        <taxon>Plasmodiophoridae</taxon>
        <taxon>Spongospora</taxon>
    </lineage>
</organism>
<proteinExistence type="predicted"/>
<dbReference type="EMBL" id="HACM01005769">
    <property type="protein sequence ID" value="CRZ06211.1"/>
    <property type="molecule type" value="Transcribed_RNA"/>
</dbReference>
<name>A0A0H5QWT5_9EUKA</name>
<feature type="non-terminal residue" evidence="1">
    <location>
        <position position="1"/>
    </location>
</feature>
<dbReference type="EMBL" id="HACM01005760">
    <property type="protein sequence ID" value="CRZ06202.1"/>
    <property type="molecule type" value="Transcribed_RNA"/>
</dbReference>
<evidence type="ECO:0000313" key="1">
    <source>
        <dbReference type="EMBL" id="CRZ06202.1"/>
    </source>
</evidence>
<protein>
    <submittedName>
        <fullName evidence="1">Uncharacterized protein</fullName>
    </submittedName>
</protein>
<reference evidence="1" key="1">
    <citation type="submission" date="2015-04" db="EMBL/GenBank/DDBJ databases">
        <title>The genome sequence of the plant pathogenic Rhizarian Plasmodiophora brassicae reveals insights in its biotrophic life cycle and the origin of chitin synthesis.</title>
        <authorList>
            <person name="Schwelm A."/>
            <person name="Fogelqvist J."/>
            <person name="Knaust A."/>
            <person name="Julke S."/>
            <person name="Lilja T."/>
            <person name="Dhandapani V."/>
            <person name="Bonilla-Rosso G."/>
            <person name="Karlsson M."/>
            <person name="Shevchenko A."/>
            <person name="Choi S.R."/>
            <person name="Kim H.G."/>
            <person name="Park J.Y."/>
            <person name="Lim Y.P."/>
            <person name="Ludwig-Muller J."/>
            <person name="Dixelius C."/>
        </authorList>
    </citation>
    <scope>NUCLEOTIDE SEQUENCE</scope>
    <source>
        <tissue evidence="1">Potato root galls</tissue>
    </source>
</reference>
<sequence length="182" mass="20556">NVRALCELILYIAGMPPFNKRRKHLVNLATTRFGHRKISTVSIEECDLISVSSLHDNFTCSEASEDDDNFVISEPDDFLCQINETVASSVLKWTPGADSHFRKSHTGDGRSSQFQKQKERRLREQSMIGCKKITHWFGSGQNETADGVVLSALEEVEDDGFTRYCHGCPLQNHRKLIGQNVE</sequence>
<dbReference type="AlphaFoldDB" id="A0A0H5QWT5"/>